<evidence type="ECO:0000313" key="3">
    <source>
        <dbReference type="EMBL" id="PJF36535.1"/>
    </source>
</evidence>
<dbReference type="Gene3D" id="3.60.21.10">
    <property type="match status" value="1"/>
</dbReference>
<comment type="caution">
    <text evidence="3">The sequence shown here is derived from an EMBL/GenBank/DDBJ whole genome shotgun (WGS) entry which is preliminary data.</text>
</comment>
<feature type="non-terminal residue" evidence="3">
    <location>
        <position position="1"/>
    </location>
</feature>
<evidence type="ECO:0000259" key="2">
    <source>
        <dbReference type="Pfam" id="PF12850"/>
    </source>
</evidence>
<accession>A0A2M8PG62</accession>
<evidence type="ECO:0000256" key="1">
    <source>
        <dbReference type="ARBA" id="ARBA00008950"/>
    </source>
</evidence>
<dbReference type="InterPro" id="IPR024654">
    <property type="entry name" value="Calcineurin-like_PHP_lpxH"/>
</dbReference>
<evidence type="ECO:0000313" key="4">
    <source>
        <dbReference type="Proteomes" id="UP000229681"/>
    </source>
</evidence>
<dbReference type="Pfam" id="PF12850">
    <property type="entry name" value="Metallophos_2"/>
    <property type="match status" value="1"/>
</dbReference>
<comment type="similarity">
    <text evidence="1">Belongs to the metallophosphoesterase superfamily. YfcE family.</text>
</comment>
<dbReference type="AlphaFoldDB" id="A0A2M8PG62"/>
<dbReference type="SUPFAM" id="SSF56300">
    <property type="entry name" value="Metallo-dependent phosphatases"/>
    <property type="match status" value="1"/>
</dbReference>
<dbReference type="Proteomes" id="UP000229681">
    <property type="component" value="Unassembled WGS sequence"/>
</dbReference>
<proteinExistence type="inferred from homology"/>
<name>A0A2M8PG62_9CHLR</name>
<dbReference type="EMBL" id="PGTM01000046">
    <property type="protein sequence ID" value="PJF36535.1"/>
    <property type="molecule type" value="Genomic_DNA"/>
</dbReference>
<sequence>KRPELTYAFFFMKILAVSDNVLAKLENRENLLQNYSQVNAVISCGDMPAHYLEFIVDVLNVPLLYVRGNHDVHYTAEHPGGDDLHGRVLHFGGLLWAGLEGCLRYNREPIQYTQSEMFWQVLRLYPAVLMARARFRRRLDVMLTHAPPRHIHDLPDRAHIGFNAFRLLIRLYRPRFLLHGHVDTHDAPLQRTYTRFLETEVININPAKVLEISEA</sequence>
<protein>
    <recommendedName>
        <fullName evidence="2">Calcineurin-like phosphoesterase domain-containing protein</fullName>
    </recommendedName>
</protein>
<feature type="domain" description="Calcineurin-like phosphoesterase" evidence="2">
    <location>
        <begin position="12"/>
        <end position="78"/>
    </location>
</feature>
<dbReference type="InterPro" id="IPR029052">
    <property type="entry name" value="Metallo-depent_PP-like"/>
</dbReference>
<gene>
    <name evidence="3" type="ORF">CUN49_04860</name>
</gene>
<organism evidence="3 4">
    <name type="scientific">Candidatus Thermofonsia Clade 1 bacterium</name>
    <dbReference type="NCBI Taxonomy" id="2364210"/>
    <lineage>
        <taxon>Bacteria</taxon>
        <taxon>Bacillati</taxon>
        <taxon>Chloroflexota</taxon>
        <taxon>Candidatus Thermofontia</taxon>
        <taxon>Candidatus Thermofonsia Clade 1</taxon>
    </lineage>
</organism>
<reference evidence="3 4" key="1">
    <citation type="submission" date="2017-11" db="EMBL/GenBank/DDBJ databases">
        <title>Evolution of Phototrophy in the Chloroflexi Phylum Driven by Horizontal Gene Transfer.</title>
        <authorList>
            <person name="Ward L.M."/>
            <person name="Hemp J."/>
            <person name="Shih P.M."/>
            <person name="Mcglynn S.E."/>
            <person name="Fischer W."/>
        </authorList>
    </citation>
    <scope>NUCLEOTIDE SEQUENCE [LARGE SCALE GENOMIC DNA]</scope>
    <source>
        <strain evidence="3">JP3_13</strain>
    </source>
</reference>